<feature type="compositionally biased region" description="Basic and acidic residues" evidence="1">
    <location>
        <begin position="297"/>
        <end position="306"/>
    </location>
</feature>
<name>A0A9Q9BB21_9PEZI</name>
<sequence>MAAKTVPHKDQLIAVQRLDKYRQTGQDDVLYAVNFLLAQLARAESPQHNCTLTARVQPDGSTVSCHGQIDPSKMVFAQAALAKLFVAWRNVTARDVDANRALEQLEQAFRCVVAFARCPSDHKPNDNKQVELLRALLKLVEPGMKDRGMLRSYGMLQIGATHIEIKIWAAVLEDCDISLDASRQLFSRIATIVAEDSSQEAARSPRSRPSDTTTHATSFNTRNPSVPAAMNSNTVNQESSRDTEAMSSRELATDPVHQSPNMSMPSSWENLAPGPGSQRPQSARGATQHACHPYRVPSKDAPRHSSDVSSNAANYSKAASRSKQHIQAARPLSHSLIPQQPAQYNQYLQDNLDDDSRMPQTQDFANEALFGPVAHRGGGGQLCSHSSGLRRFADAQSTMGNFSIDNHDVSRPQQYAQPPHPPVHPNQQPQYGYSAQATANNDSRKPQVEAASDQTDFSAPAEGDHGNGATHSDDANYINLLLSDFCESAHT</sequence>
<dbReference type="AlphaFoldDB" id="A0A9Q9BB21"/>
<protein>
    <submittedName>
        <fullName evidence="2">Uncharacterized protein</fullName>
    </submittedName>
</protein>
<evidence type="ECO:0000256" key="1">
    <source>
        <dbReference type="SAM" id="MobiDB-lite"/>
    </source>
</evidence>
<organism evidence="2 3">
    <name type="scientific">Septoria linicola</name>
    <dbReference type="NCBI Taxonomy" id="215465"/>
    <lineage>
        <taxon>Eukaryota</taxon>
        <taxon>Fungi</taxon>
        <taxon>Dikarya</taxon>
        <taxon>Ascomycota</taxon>
        <taxon>Pezizomycotina</taxon>
        <taxon>Dothideomycetes</taxon>
        <taxon>Dothideomycetidae</taxon>
        <taxon>Mycosphaerellales</taxon>
        <taxon>Mycosphaerellaceae</taxon>
        <taxon>Septoria</taxon>
    </lineage>
</organism>
<feature type="region of interest" description="Disordered" evidence="1">
    <location>
        <begin position="196"/>
        <end position="338"/>
    </location>
</feature>
<proteinExistence type="predicted"/>
<feature type="compositionally biased region" description="Polar residues" evidence="1">
    <location>
        <begin position="431"/>
        <end position="441"/>
    </location>
</feature>
<feature type="compositionally biased region" description="Polar residues" evidence="1">
    <location>
        <begin position="256"/>
        <end position="269"/>
    </location>
</feature>
<accession>A0A9Q9BB21</accession>
<feature type="compositionally biased region" description="Low complexity" evidence="1">
    <location>
        <begin position="309"/>
        <end position="321"/>
    </location>
</feature>
<keyword evidence="3" id="KW-1185">Reference proteome</keyword>
<reference evidence="2" key="1">
    <citation type="submission" date="2022-06" db="EMBL/GenBank/DDBJ databases">
        <title>Complete genome sequences of two strains of the flax pathogen Septoria linicola.</title>
        <authorList>
            <person name="Lapalu N."/>
            <person name="Simon A."/>
            <person name="Demenou B."/>
            <person name="Paumier D."/>
            <person name="Guillot M.-P."/>
            <person name="Gout L."/>
            <person name="Valade R."/>
        </authorList>
    </citation>
    <scope>NUCLEOTIDE SEQUENCE</scope>
    <source>
        <strain evidence="2">SE15195</strain>
    </source>
</reference>
<dbReference type="EMBL" id="CP099431">
    <property type="protein sequence ID" value="USW59651.1"/>
    <property type="molecule type" value="Genomic_DNA"/>
</dbReference>
<evidence type="ECO:0000313" key="2">
    <source>
        <dbReference type="EMBL" id="USW59651.1"/>
    </source>
</evidence>
<dbReference type="Proteomes" id="UP001056384">
    <property type="component" value="Chromosome 14"/>
</dbReference>
<gene>
    <name evidence="2" type="ORF">Slin15195_G129700</name>
</gene>
<feature type="region of interest" description="Disordered" evidence="1">
    <location>
        <begin position="400"/>
        <end position="472"/>
    </location>
</feature>
<evidence type="ECO:0000313" key="3">
    <source>
        <dbReference type="Proteomes" id="UP001056384"/>
    </source>
</evidence>
<feature type="compositionally biased region" description="Polar residues" evidence="1">
    <location>
        <begin position="210"/>
        <end position="238"/>
    </location>
</feature>